<feature type="transmembrane region" description="Helical" evidence="1">
    <location>
        <begin position="323"/>
        <end position="342"/>
    </location>
</feature>
<dbReference type="AlphaFoldDB" id="A0A517PDJ2"/>
<feature type="transmembrane region" description="Helical" evidence="1">
    <location>
        <begin position="41"/>
        <end position="74"/>
    </location>
</feature>
<dbReference type="Pfam" id="PF16983">
    <property type="entry name" value="MFS_MOT1"/>
    <property type="match status" value="2"/>
</dbReference>
<feature type="transmembrane region" description="Helical" evidence="1">
    <location>
        <begin position="354"/>
        <end position="380"/>
    </location>
</feature>
<feature type="transmembrane region" description="Helical" evidence="1">
    <location>
        <begin position="264"/>
        <end position="286"/>
    </location>
</feature>
<dbReference type="EMBL" id="CP036265">
    <property type="protein sequence ID" value="QDT17440.1"/>
    <property type="molecule type" value="Genomic_DNA"/>
</dbReference>
<feature type="transmembrane region" description="Helical" evidence="1">
    <location>
        <begin position="86"/>
        <end position="119"/>
    </location>
</feature>
<keyword evidence="3" id="KW-1185">Reference proteome</keyword>
<dbReference type="Proteomes" id="UP000318741">
    <property type="component" value="Chromosome"/>
</dbReference>
<evidence type="ECO:0008006" key="4">
    <source>
        <dbReference type="Google" id="ProtNLM"/>
    </source>
</evidence>
<protein>
    <recommendedName>
        <fullName evidence="4">Sulfate transporter family protein</fullName>
    </recommendedName>
</protein>
<evidence type="ECO:0000313" key="2">
    <source>
        <dbReference type="EMBL" id="QDT17440.1"/>
    </source>
</evidence>
<organism evidence="2 3">
    <name type="scientific">Alienimonas californiensis</name>
    <dbReference type="NCBI Taxonomy" id="2527989"/>
    <lineage>
        <taxon>Bacteria</taxon>
        <taxon>Pseudomonadati</taxon>
        <taxon>Planctomycetota</taxon>
        <taxon>Planctomycetia</taxon>
        <taxon>Planctomycetales</taxon>
        <taxon>Planctomycetaceae</taxon>
        <taxon>Alienimonas</taxon>
    </lineage>
</organism>
<keyword evidence="1" id="KW-1133">Transmembrane helix</keyword>
<feature type="transmembrane region" description="Helical" evidence="1">
    <location>
        <begin position="292"/>
        <end position="311"/>
    </location>
</feature>
<sequence length="392" mass="39000">MGVTTAHPVAGSADAAGVDASDRLRFGPAEWSGGLGDLGTFLPVTVSLCLVCDLNLAAVMIWAGVLNAVTGLLFRQPIPVQPMKAIAALAIAGGLSAGAVRTAGMGTGLVVLLLGVLGIADRLGRWVPAAVVRGLQLGVGAALAIRGGVWLLEDASAFWLAAPVAAAALLAPRWPRVPLLVVVVAAGLTAGALTETAAVPAPPFMTLPTAGEWRTGLLELAPAQLPLTLLNSVVAVCVLSADYFPGRGVSPGKMATSVGAMNLLSVPFGGMPVCHGAGGLAAQYHFGARTGGAVVVLGGLKIAAGLALLLVPAGAITAFPRPILAVLLIAAGWRLASAAGAIRGRAGTGVTVVTGAGVAFAGTLWGVGGGLALWAVLWTAERVRHRSPKESG</sequence>
<proteinExistence type="predicted"/>
<feature type="transmembrane region" description="Helical" evidence="1">
    <location>
        <begin position="156"/>
        <end position="172"/>
    </location>
</feature>
<feature type="transmembrane region" description="Helical" evidence="1">
    <location>
        <begin position="179"/>
        <end position="201"/>
    </location>
</feature>
<reference evidence="2 3" key="1">
    <citation type="submission" date="2019-02" db="EMBL/GenBank/DDBJ databases">
        <title>Deep-cultivation of Planctomycetes and their phenomic and genomic characterization uncovers novel biology.</title>
        <authorList>
            <person name="Wiegand S."/>
            <person name="Jogler M."/>
            <person name="Boedeker C."/>
            <person name="Pinto D."/>
            <person name="Vollmers J."/>
            <person name="Rivas-Marin E."/>
            <person name="Kohn T."/>
            <person name="Peeters S.H."/>
            <person name="Heuer A."/>
            <person name="Rast P."/>
            <person name="Oberbeckmann S."/>
            <person name="Bunk B."/>
            <person name="Jeske O."/>
            <person name="Meyerdierks A."/>
            <person name="Storesund J.E."/>
            <person name="Kallscheuer N."/>
            <person name="Luecker S."/>
            <person name="Lage O.M."/>
            <person name="Pohl T."/>
            <person name="Merkel B.J."/>
            <person name="Hornburger P."/>
            <person name="Mueller R.-W."/>
            <person name="Bruemmer F."/>
            <person name="Labrenz M."/>
            <person name="Spormann A.M."/>
            <person name="Op den Camp H."/>
            <person name="Overmann J."/>
            <person name="Amann R."/>
            <person name="Jetten M.S.M."/>
            <person name="Mascher T."/>
            <person name="Medema M.H."/>
            <person name="Devos D.P."/>
            <person name="Kaster A.-K."/>
            <person name="Ovreas L."/>
            <person name="Rohde M."/>
            <person name="Galperin M.Y."/>
            <person name="Jogler C."/>
        </authorList>
    </citation>
    <scope>NUCLEOTIDE SEQUENCE [LARGE SCALE GENOMIC DNA]</scope>
    <source>
        <strain evidence="2 3">CA12</strain>
    </source>
</reference>
<dbReference type="PANTHER" id="PTHR31970">
    <property type="match status" value="1"/>
</dbReference>
<dbReference type="InterPro" id="IPR031563">
    <property type="entry name" value="MOT1/MOT2"/>
</dbReference>
<dbReference type="KEGG" id="acaf:CA12_35640"/>
<gene>
    <name evidence="2" type="ORF">CA12_35640</name>
</gene>
<feature type="transmembrane region" description="Helical" evidence="1">
    <location>
        <begin position="221"/>
        <end position="244"/>
    </location>
</feature>
<dbReference type="PANTHER" id="PTHR31970:SF9">
    <property type="entry name" value="MOLYBDATE TRANSPORTER 2"/>
    <property type="match status" value="1"/>
</dbReference>
<keyword evidence="1" id="KW-0472">Membrane</keyword>
<dbReference type="GO" id="GO:0015098">
    <property type="term" value="F:molybdate ion transmembrane transporter activity"/>
    <property type="evidence" value="ECO:0007669"/>
    <property type="project" value="InterPro"/>
</dbReference>
<keyword evidence="1" id="KW-0812">Transmembrane</keyword>
<name>A0A517PDJ2_9PLAN</name>
<evidence type="ECO:0000256" key="1">
    <source>
        <dbReference type="SAM" id="Phobius"/>
    </source>
</evidence>
<accession>A0A517PDJ2</accession>
<evidence type="ECO:0000313" key="3">
    <source>
        <dbReference type="Proteomes" id="UP000318741"/>
    </source>
</evidence>